<comment type="caution">
    <text evidence="3">The sequence shown here is derived from an EMBL/GenBank/DDBJ whole genome shotgun (WGS) entry which is preliminary data.</text>
</comment>
<dbReference type="PROSITE" id="PS50855">
    <property type="entry name" value="COX1"/>
    <property type="match status" value="1"/>
</dbReference>
<dbReference type="InterPro" id="IPR023616">
    <property type="entry name" value="Cyt_c_oxase-like_su1_dom"/>
</dbReference>
<keyword evidence="1" id="KW-1133">Transmembrane helix</keyword>
<evidence type="ECO:0000313" key="3">
    <source>
        <dbReference type="EMBL" id="PVA09137.1"/>
    </source>
</evidence>
<dbReference type="Proteomes" id="UP000244446">
    <property type="component" value="Unassembled WGS sequence"/>
</dbReference>
<feature type="transmembrane region" description="Helical" evidence="1">
    <location>
        <begin position="250"/>
        <end position="267"/>
    </location>
</feature>
<dbReference type="RefSeq" id="WP_108693150.1">
    <property type="nucleotide sequence ID" value="NZ_QCYH01000011.1"/>
</dbReference>
<dbReference type="OrthoDB" id="7819555at2"/>
<name>A0A2T7G406_9RHOB</name>
<dbReference type="EMBL" id="QCYH01000011">
    <property type="protein sequence ID" value="PVA09137.1"/>
    <property type="molecule type" value="Genomic_DNA"/>
</dbReference>
<keyword evidence="4" id="KW-1185">Reference proteome</keyword>
<feature type="transmembrane region" description="Helical" evidence="1">
    <location>
        <begin position="162"/>
        <end position="181"/>
    </location>
</feature>
<evidence type="ECO:0000313" key="4">
    <source>
        <dbReference type="Proteomes" id="UP000244446"/>
    </source>
</evidence>
<feature type="transmembrane region" description="Helical" evidence="1">
    <location>
        <begin position="69"/>
        <end position="89"/>
    </location>
</feature>
<dbReference type="GO" id="GO:0004129">
    <property type="term" value="F:cytochrome-c oxidase activity"/>
    <property type="evidence" value="ECO:0007669"/>
    <property type="project" value="InterPro"/>
</dbReference>
<feature type="domain" description="Cytochrome oxidase subunit I profile" evidence="2">
    <location>
        <begin position="17"/>
        <end position="254"/>
    </location>
</feature>
<protein>
    <recommendedName>
        <fullName evidence="2">Cytochrome oxidase subunit I profile domain-containing protein</fullName>
    </recommendedName>
</protein>
<feature type="transmembrane region" description="Helical" evidence="1">
    <location>
        <begin position="193"/>
        <end position="211"/>
    </location>
</feature>
<feature type="transmembrane region" description="Helical" evidence="1">
    <location>
        <begin position="12"/>
        <end position="37"/>
    </location>
</feature>
<dbReference type="SUPFAM" id="SSF81442">
    <property type="entry name" value="Cytochrome c oxidase subunit I-like"/>
    <property type="match status" value="1"/>
</dbReference>
<dbReference type="AlphaFoldDB" id="A0A2T7G406"/>
<proteinExistence type="predicted"/>
<dbReference type="InterPro" id="IPR036927">
    <property type="entry name" value="Cyt_c_oxase-like_su1_sf"/>
</dbReference>
<accession>A0A2T7G406</accession>
<keyword evidence="1" id="KW-0472">Membrane</keyword>
<evidence type="ECO:0000259" key="2">
    <source>
        <dbReference type="PROSITE" id="PS50855"/>
    </source>
</evidence>
<keyword evidence="1" id="KW-0812">Transmembrane</keyword>
<reference evidence="3 4" key="1">
    <citation type="submission" date="2018-04" db="EMBL/GenBank/DDBJ databases">
        <title>Pelagivirga bohaiensis gen. nov., sp. nov., a bacterium isolated from the Bohai Sea.</title>
        <authorList>
            <person name="Ji X."/>
        </authorList>
    </citation>
    <scope>NUCLEOTIDE SEQUENCE [LARGE SCALE GENOMIC DNA]</scope>
    <source>
        <strain evidence="3 4">BH-SD19</strain>
    </source>
</reference>
<evidence type="ECO:0000256" key="1">
    <source>
        <dbReference type="SAM" id="Phobius"/>
    </source>
</evidence>
<organism evidence="3 4">
    <name type="scientific">Pelagivirga sediminicola</name>
    <dbReference type="NCBI Taxonomy" id="2170575"/>
    <lineage>
        <taxon>Bacteria</taxon>
        <taxon>Pseudomonadati</taxon>
        <taxon>Pseudomonadota</taxon>
        <taxon>Alphaproteobacteria</taxon>
        <taxon>Rhodobacterales</taxon>
        <taxon>Paracoccaceae</taxon>
        <taxon>Pelagivirga</taxon>
    </lineage>
</organism>
<dbReference type="Gene3D" id="1.20.210.10">
    <property type="entry name" value="Cytochrome c oxidase-like, subunit I domain"/>
    <property type="match status" value="1"/>
</dbReference>
<gene>
    <name evidence="3" type="ORF">DC366_15590</name>
</gene>
<sequence length="270" mass="29961">MMSGNLRRNARIPAAAFTAVALFIGLAILALQLILWMELSASELWYFCTEDRSTFCFVNFNQASTISRAPWAFLVGLALLPGFLAVLVARLQNSMPPNLKAWVVAAMWLAFAFYLAAPIIIMASASSFSGPAASDGWVLYPPLSTSSYQPDAILNSLQMNKLAVAILLILNLFGFTVSRIARPRSTRSKAVQIGFITLMIWVIWMAITWLSDFLKFISLDRNFGTTFFDPASQAEKDYPTLLLEYLDGPGIWYLAAVFSCLALWISARRS</sequence>
<feature type="transmembrane region" description="Helical" evidence="1">
    <location>
        <begin position="101"/>
        <end position="121"/>
    </location>
</feature>